<evidence type="ECO:0000313" key="3">
    <source>
        <dbReference type="Proteomes" id="UP000693972"/>
    </source>
</evidence>
<dbReference type="EMBL" id="CP078073">
    <property type="protein sequence ID" value="QXL86106.1"/>
    <property type="molecule type" value="Genomic_DNA"/>
</dbReference>
<keyword evidence="1" id="KW-0732">Signal</keyword>
<dbReference type="RefSeq" id="WP_257893070.1">
    <property type="nucleotide sequence ID" value="NZ_JAIMBW010000001.1"/>
</dbReference>
<accession>A0A975YEA4</accession>
<evidence type="ECO:0000313" key="2">
    <source>
        <dbReference type="EMBL" id="QXL86106.1"/>
    </source>
</evidence>
<dbReference type="EMBL" id="JAIMBW010000001">
    <property type="protein sequence ID" value="MBY4893376.1"/>
    <property type="molecule type" value="Genomic_DNA"/>
</dbReference>
<dbReference type="Proteomes" id="UP000693972">
    <property type="component" value="Unassembled WGS sequence"/>
</dbReference>
<gene>
    <name evidence="2" type="ORF">KUL25_11435</name>
</gene>
<organism evidence="2">
    <name type="scientific">Gymnodinialimonas phycosphaerae</name>
    <dbReference type="NCBI Taxonomy" id="2841589"/>
    <lineage>
        <taxon>Bacteria</taxon>
        <taxon>Pseudomonadati</taxon>
        <taxon>Pseudomonadota</taxon>
        <taxon>Alphaproteobacteria</taxon>
        <taxon>Rhodobacterales</taxon>
        <taxon>Paracoccaceae</taxon>
        <taxon>Gymnodinialimonas</taxon>
    </lineage>
</organism>
<reference evidence="2 3" key="1">
    <citation type="submission" date="2021-07" db="EMBL/GenBank/DDBJ databases">
        <title>Karlodiniumbacter phycospheric gen. nov., sp. nov., a phycosphere bacterium isolated from karlodinium veneficum.</title>
        <authorList>
            <person name="Peng Y."/>
            <person name="Jiang L."/>
            <person name="Lee J."/>
        </authorList>
    </citation>
    <scope>NUCLEOTIDE SEQUENCE</scope>
    <source>
        <strain evidence="2 3">N5</strain>
    </source>
</reference>
<protein>
    <submittedName>
        <fullName evidence="2">Uncharacterized protein</fullName>
    </submittedName>
</protein>
<feature type="chain" id="PRO_5037560898" evidence="1">
    <location>
        <begin position="19"/>
        <end position="387"/>
    </location>
</feature>
<evidence type="ECO:0000256" key="1">
    <source>
        <dbReference type="SAM" id="SignalP"/>
    </source>
</evidence>
<dbReference type="AlphaFoldDB" id="A0A975YEA4"/>
<keyword evidence="3" id="KW-1185">Reference proteome</keyword>
<proteinExistence type="predicted"/>
<feature type="signal peptide" evidence="1">
    <location>
        <begin position="1"/>
        <end position="18"/>
    </location>
</feature>
<name>A0A975YEA4_9RHOB</name>
<sequence>MFRPIALYTCLLSSPAFADADPPRPFPEGPVQISGPAEVVFDWTIDRCNDRHFADLPVRAFRDDGAVTLILPHDASHRMRGPDFDNLHADCAVLLASTIDQHPDQFANYEWIAASFLQGDTVHALIHNEYQGNRYLGCDTYDYFSCWYNTITYARSDDGGATFGHPIAPPAHLVASIPEQYAPDEGIFGAFSPSNIIEHDGFFYAFIKMQTYPLGSQHTCLMRTATLGDPDSWRYFDGAGFTGVFADPYRDDLRALRATTCTPLALPEIAQMYESVTWNTALQRFILIGTSSDPSRDPNPYGFYYALSEDLITWQRRTPLLEVRLPWRATGRETVYLYPALIDHGSESVNYETTGADAYLYFTRLNFGSGDLDRDLLRMPVTIMPSE</sequence>